<dbReference type="InterPro" id="IPR036052">
    <property type="entry name" value="TrpB-like_PALP_sf"/>
</dbReference>
<evidence type="ECO:0008006" key="2">
    <source>
        <dbReference type="Google" id="ProtNLM"/>
    </source>
</evidence>
<sequence>RGLAALKKSGVEVVGYSETSISMACWGLSWAANHQDIKVLAFMPKYKHRQPPLLEYHRSMWEALGAETRPIEKPSRGSINFYRSRAILRDEFGDRAQMIVMGMPFPETTLETTKQVLLTPELADCRSLVINIGSGVICAGVLKGIDSKYPGMVKVYGVAARYYDSSRSINSRTDVVHWKAGLVKGGLLGPLFQFANTRHEYTAPCEVEAPFPCNPFYDKKAWEWLVNNYDDIEKPVMFWNIGAGGVVP</sequence>
<proteinExistence type="predicted"/>
<comment type="caution">
    <text evidence="1">The sequence shown here is derived from an EMBL/GenBank/DDBJ whole genome shotgun (WGS) entry which is preliminary data.</text>
</comment>
<accession>X0UZT7</accession>
<dbReference type="AlphaFoldDB" id="X0UZT7"/>
<evidence type="ECO:0000313" key="1">
    <source>
        <dbReference type="EMBL" id="GAG05798.1"/>
    </source>
</evidence>
<reference evidence="1" key="1">
    <citation type="journal article" date="2014" name="Front. Microbiol.">
        <title>High frequency of phylogenetically diverse reductive dehalogenase-homologous genes in deep subseafloor sedimentary metagenomes.</title>
        <authorList>
            <person name="Kawai M."/>
            <person name="Futagami T."/>
            <person name="Toyoda A."/>
            <person name="Takaki Y."/>
            <person name="Nishi S."/>
            <person name="Hori S."/>
            <person name="Arai W."/>
            <person name="Tsubouchi T."/>
            <person name="Morono Y."/>
            <person name="Uchiyama I."/>
            <person name="Ito T."/>
            <person name="Fujiyama A."/>
            <person name="Inagaki F."/>
            <person name="Takami H."/>
        </authorList>
    </citation>
    <scope>NUCLEOTIDE SEQUENCE</scope>
    <source>
        <strain evidence="1">Expedition CK06-06</strain>
    </source>
</reference>
<gene>
    <name evidence="1" type="ORF">S01H1_44236</name>
</gene>
<organism evidence="1">
    <name type="scientific">marine sediment metagenome</name>
    <dbReference type="NCBI Taxonomy" id="412755"/>
    <lineage>
        <taxon>unclassified sequences</taxon>
        <taxon>metagenomes</taxon>
        <taxon>ecological metagenomes</taxon>
    </lineage>
</organism>
<dbReference type="EMBL" id="BARS01028212">
    <property type="protein sequence ID" value="GAG05798.1"/>
    <property type="molecule type" value="Genomic_DNA"/>
</dbReference>
<dbReference type="SUPFAM" id="SSF53686">
    <property type="entry name" value="Tryptophan synthase beta subunit-like PLP-dependent enzymes"/>
    <property type="match status" value="1"/>
</dbReference>
<feature type="non-terminal residue" evidence="1">
    <location>
        <position position="1"/>
    </location>
</feature>
<protein>
    <recommendedName>
        <fullName evidence="2">Tryptophan synthase beta chain-like PALP domain-containing protein</fullName>
    </recommendedName>
</protein>
<name>X0UZT7_9ZZZZ</name>